<sequence length="94" mass="10058">MTEASTSFWNKLLGNDLENSRFGIVSVIAIFVGCLGGVAVGTGAIHHTWQLFLIVFSTMATLSFLIAVAPIKQILNLALVAVIIDVIILIINAF</sequence>
<reference evidence="2 3" key="1">
    <citation type="submission" date="2017-12" db="EMBL/GenBank/DDBJ databases">
        <title>The draft genome sequence of Brumimicrobium saltpan LHR20.</title>
        <authorList>
            <person name="Do Z.-J."/>
            <person name="Luo H.-R."/>
        </authorList>
    </citation>
    <scope>NUCLEOTIDE SEQUENCE [LARGE SCALE GENOMIC DNA]</scope>
    <source>
        <strain evidence="2 3">LHR20</strain>
    </source>
</reference>
<organism evidence="2 3">
    <name type="scientific">Brumimicrobium salinarum</name>
    <dbReference type="NCBI Taxonomy" id="2058658"/>
    <lineage>
        <taxon>Bacteria</taxon>
        <taxon>Pseudomonadati</taxon>
        <taxon>Bacteroidota</taxon>
        <taxon>Flavobacteriia</taxon>
        <taxon>Flavobacteriales</taxon>
        <taxon>Crocinitomicaceae</taxon>
        <taxon>Brumimicrobium</taxon>
    </lineage>
</organism>
<keyword evidence="3" id="KW-1185">Reference proteome</keyword>
<protein>
    <submittedName>
        <fullName evidence="2">Uncharacterized protein</fullName>
    </submittedName>
</protein>
<proteinExistence type="predicted"/>
<feature type="transmembrane region" description="Helical" evidence="1">
    <location>
        <begin position="49"/>
        <end position="68"/>
    </location>
</feature>
<dbReference type="Proteomes" id="UP000236654">
    <property type="component" value="Unassembled WGS sequence"/>
</dbReference>
<gene>
    <name evidence="2" type="ORF">CW751_02710</name>
</gene>
<keyword evidence="1" id="KW-0812">Transmembrane</keyword>
<feature type="transmembrane region" description="Helical" evidence="1">
    <location>
        <begin position="20"/>
        <end position="42"/>
    </location>
</feature>
<name>A0A2I0R769_9FLAO</name>
<keyword evidence="1" id="KW-1133">Transmembrane helix</keyword>
<comment type="caution">
    <text evidence="2">The sequence shown here is derived from an EMBL/GenBank/DDBJ whole genome shotgun (WGS) entry which is preliminary data.</text>
</comment>
<evidence type="ECO:0000256" key="1">
    <source>
        <dbReference type="SAM" id="Phobius"/>
    </source>
</evidence>
<evidence type="ECO:0000313" key="3">
    <source>
        <dbReference type="Proteomes" id="UP000236654"/>
    </source>
</evidence>
<dbReference type="AlphaFoldDB" id="A0A2I0R769"/>
<accession>A0A2I0R769</accession>
<keyword evidence="1" id="KW-0472">Membrane</keyword>
<evidence type="ECO:0000313" key="2">
    <source>
        <dbReference type="EMBL" id="PKR82260.1"/>
    </source>
</evidence>
<dbReference type="EMBL" id="PJNI01000001">
    <property type="protein sequence ID" value="PKR82260.1"/>
    <property type="molecule type" value="Genomic_DNA"/>
</dbReference>
<feature type="transmembrane region" description="Helical" evidence="1">
    <location>
        <begin position="74"/>
        <end position="93"/>
    </location>
</feature>